<dbReference type="InterPro" id="IPR013083">
    <property type="entry name" value="Znf_RING/FYVE/PHD"/>
</dbReference>
<keyword evidence="6 14" id="KW-0863">Zinc-finger</keyword>
<dbReference type="NCBIfam" id="TIGR01100">
    <property type="entry name" value="V_ATP_synt_C"/>
    <property type="match status" value="1"/>
</dbReference>
<comment type="function">
    <text evidence="15">Proton-conducting pore forming of the V0 complex of vacuolar(H+)-ATPase (V-ATPase), a multisubunit enzyme composed of a peripheral complex (V1) that hydrolyzes ATP and a membrane integral complex (V0) that translocates protons. V-ATPase is responsible for acidifying and maintaining the pH of intracellular compartments and in some cell types, is targeted to the plasma membrane, where it is responsible for acidifying the extracellular environment.</text>
</comment>
<dbReference type="GO" id="GO:0033179">
    <property type="term" value="C:proton-transporting V-type ATPase, V0 domain"/>
    <property type="evidence" value="ECO:0007669"/>
    <property type="project" value="InterPro"/>
</dbReference>
<dbReference type="InterPro" id="IPR000245">
    <property type="entry name" value="ATPase_proteolipid_csu"/>
</dbReference>
<evidence type="ECO:0000256" key="14">
    <source>
        <dbReference type="PROSITE-ProRule" id="PRU00175"/>
    </source>
</evidence>
<evidence type="ECO:0000256" key="13">
    <source>
        <dbReference type="ARBA" id="ARBA00046606"/>
    </source>
</evidence>
<keyword evidence="11 15" id="KW-0472">Membrane</keyword>
<evidence type="ECO:0000256" key="12">
    <source>
        <dbReference type="ARBA" id="ARBA00029431"/>
    </source>
</evidence>
<protein>
    <recommendedName>
        <fullName evidence="15">V-type proton ATPase proteolipid subunit</fullName>
    </recommendedName>
</protein>
<dbReference type="InterPro" id="IPR035921">
    <property type="entry name" value="F/V-ATP_Csub_sf"/>
</dbReference>
<reference evidence="17" key="1">
    <citation type="submission" date="2023-06" db="EMBL/GenBank/DDBJ databases">
        <title>Reference genome for the Northern bat (Eptesicus nilssonii), a most northern bat species.</title>
        <authorList>
            <person name="Laine V.N."/>
            <person name="Pulliainen A.T."/>
            <person name="Lilley T.M."/>
        </authorList>
    </citation>
    <scope>NUCLEOTIDE SEQUENCE</scope>
    <source>
        <strain evidence="17">BLF_Eptnil</strain>
        <tissue evidence="17">Kidney</tissue>
    </source>
</reference>
<dbReference type="PROSITE" id="PS50089">
    <property type="entry name" value="ZF_RING_2"/>
    <property type="match status" value="1"/>
</dbReference>
<keyword evidence="9 15" id="KW-1133">Transmembrane helix</keyword>
<keyword evidence="5" id="KW-0479">Metal-binding</keyword>
<evidence type="ECO:0000256" key="6">
    <source>
        <dbReference type="ARBA" id="ARBA00022771"/>
    </source>
</evidence>
<dbReference type="GO" id="GO:0046961">
    <property type="term" value="F:proton-transporting ATPase activity, rotational mechanism"/>
    <property type="evidence" value="ECO:0007669"/>
    <property type="project" value="InterPro"/>
</dbReference>
<evidence type="ECO:0000256" key="3">
    <source>
        <dbReference type="ARBA" id="ARBA00022448"/>
    </source>
</evidence>
<evidence type="ECO:0000313" key="18">
    <source>
        <dbReference type="Proteomes" id="UP001177744"/>
    </source>
</evidence>
<dbReference type="GO" id="GO:0005774">
    <property type="term" value="C:vacuolar membrane"/>
    <property type="evidence" value="ECO:0007669"/>
    <property type="project" value="UniProtKB-SubCell"/>
</dbReference>
<dbReference type="InterPro" id="IPR011555">
    <property type="entry name" value="ATPase_proteolipid_su_C_euk"/>
</dbReference>
<keyword evidence="10 15" id="KW-0406">Ion transport</keyword>
<dbReference type="EMBL" id="JAULJE010000005">
    <property type="protein sequence ID" value="KAK1343110.1"/>
    <property type="molecule type" value="Genomic_DNA"/>
</dbReference>
<keyword evidence="3 15" id="KW-0813">Transport</keyword>
<proteinExistence type="inferred from homology"/>
<dbReference type="InterPro" id="IPR001841">
    <property type="entry name" value="Znf_RING"/>
</dbReference>
<comment type="caution">
    <text evidence="17">The sequence shown here is derived from an EMBL/GenBank/DDBJ whole genome shotgun (WGS) entry which is preliminary data.</text>
</comment>
<evidence type="ECO:0000256" key="2">
    <source>
        <dbReference type="ARBA" id="ARBA00007296"/>
    </source>
</evidence>
<evidence type="ECO:0000313" key="17">
    <source>
        <dbReference type="EMBL" id="KAK1343110.1"/>
    </source>
</evidence>
<evidence type="ECO:0000256" key="15">
    <source>
        <dbReference type="RuleBase" id="RU363060"/>
    </source>
</evidence>
<keyword evidence="8" id="KW-0862">Zinc</keyword>
<keyword evidence="4 15" id="KW-0812">Transmembrane</keyword>
<evidence type="ECO:0000256" key="4">
    <source>
        <dbReference type="ARBA" id="ARBA00022692"/>
    </source>
</evidence>
<dbReference type="CDD" id="cd18175">
    <property type="entry name" value="ATP-synt_Vo_c_ATP6C_rpt1"/>
    <property type="match status" value="1"/>
</dbReference>
<dbReference type="SUPFAM" id="SSF57850">
    <property type="entry name" value="RING/U-box"/>
    <property type="match status" value="1"/>
</dbReference>
<comment type="subcellular location">
    <subcellularLocation>
        <location evidence="12">Cytoplasmic vesicle</location>
        <location evidence="12">Clathrin-coated vesicle membrane</location>
        <topology evidence="12">Multi-pass membrane protein</topology>
    </subcellularLocation>
    <subcellularLocation>
        <location evidence="1">Cytoplasmic vesicle</location>
        <location evidence="1">Secretory vesicle</location>
        <location evidence="1">Synaptic vesicle membrane</location>
        <topology evidence="1">Multi-pass membrane protein</topology>
    </subcellularLocation>
    <subcellularLocation>
        <location evidence="15">Vacuole membrane</location>
        <topology evidence="15">Multi-pass membrane protein</topology>
    </subcellularLocation>
</comment>
<dbReference type="Pfam" id="PF00137">
    <property type="entry name" value="ATP-synt_C"/>
    <property type="match status" value="1"/>
</dbReference>
<keyword evidence="18" id="KW-1185">Reference proteome</keyword>
<dbReference type="AlphaFoldDB" id="A0AA40LRK8"/>
<keyword evidence="7 15" id="KW-0375">Hydrogen ion transport</keyword>
<dbReference type="PROSITE" id="PS00518">
    <property type="entry name" value="ZF_RING_1"/>
    <property type="match status" value="1"/>
</dbReference>
<feature type="transmembrane region" description="Helical" evidence="15">
    <location>
        <begin position="195"/>
        <end position="218"/>
    </location>
</feature>
<dbReference type="GO" id="GO:0008270">
    <property type="term" value="F:zinc ion binding"/>
    <property type="evidence" value="ECO:0007669"/>
    <property type="project" value="UniProtKB-KW"/>
</dbReference>
<dbReference type="Gene3D" id="3.30.40.10">
    <property type="entry name" value="Zinc/RING finger domain, C3HC4 (zinc finger)"/>
    <property type="match status" value="1"/>
</dbReference>
<evidence type="ECO:0000256" key="9">
    <source>
        <dbReference type="ARBA" id="ARBA00022989"/>
    </source>
</evidence>
<dbReference type="Gene3D" id="1.20.120.610">
    <property type="entry name" value="lithium bound rotor ring of v- atpase"/>
    <property type="match status" value="1"/>
</dbReference>
<dbReference type="Pfam" id="PF15227">
    <property type="entry name" value="zf-C3HC4_4"/>
    <property type="match status" value="1"/>
</dbReference>
<dbReference type="SMART" id="SM00184">
    <property type="entry name" value="RING"/>
    <property type="match status" value="1"/>
</dbReference>
<dbReference type="InterPro" id="IPR017907">
    <property type="entry name" value="Znf_RING_CS"/>
</dbReference>
<dbReference type="PANTHER" id="PTHR10263">
    <property type="entry name" value="V-TYPE PROTON ATPASE PROTEOLIPID SUBUNIT"/>
    <property type="match status" value="1"/>
</dbReference>
<evidence type="ECO:0000256" key="8">
    <source>
        <dbReference type="ARBA" id="ARBA00022833"/>
    </source>
</evidence>
<feature type="transmembrane region" description="Helical" evidence="15">
    <location>
        <begin position="151"/>
        <end position="174"/>
    </location>
</feature>
<sequence>MAFAASLASCPICLDHLRDPVTTECGHNFCHSCIHQRWEGLQGTFPCPVCLHHCPDRSLKRNTQLYRMTEIVQEIPPGGERGKGKRNPCVRSTMRHVPGQERRPEYISFFAVMGASAALIFSALGAAYGTAKSGTGIAAMSVMRPELVMKSITPVVMAGIIAICGLVVAVLIASSLNEGISLCRSFLQLGAGMSVGLSGLAAGFAIGIVGTLACGVLPSSPDYLWA</sequence>
<evidence type="ECO:0000256" key="11">
    <source>
        <dbReference type="ARBA" id="ARBA00023136"/>
    </source>
</evidence>
<keyword evidence="15" id="KW-0926">Vacuole</keyword>
<dbReference type="GO" id="GO:0030672">
    <property type="term" value="C:synaptic vesicle membrane"/>
    <property type="evidence" value="ECO:0007669"/>
    <property type="project" value="UniProtKB-SubCell"/>
</dbReference>
<evidence type="ECO:0000256" key="5">
    <source>
        <dbReference type="ARBA" id="ARBA00022723"/>
    </source>
</evidence>
<evidence type="ECO:0000259" key="16">
    <source>
        <dbReference type="PROSITE" id="PS50089"/>
    </source>
</evidence>
<evidence type="ECO:0000256" key="10">
    <source>
        <dbReference type="ARBA" id="ARBA00023065"/>
    </source>
</evidence>
<comment type="similarity">
    <text evidence="2 15">Belongs to the V-ATPase proteolipid subunit family.</text>
</comment>
<dbReference type="Proteomes" id="UP001177744">
    <property type="component" value="Unassembled WGS sequence"/>
</dbReference>
<feature type="transmembrane region" description="Helical" evidence="15">
    <location>
        <begin position="106"/>
        <end position="131"/>
    </location>
</feature>
<gene>
    <name evidence="17" type="ORF">QTO34_015883</name>
</gene>
<accession>A0AA40LRK8</accession>
<dbReference type="CDD" id="cd16607">
    <property type="entry name" value="RING-HC_TRIM60-like_C-IV"/>
    <property type="match status" value="1"/>
</dbReference>
<comment type="subunit">
    <text evidence="13">V-ATPase is a heteromultimeric enzyme made up of two complexes: the ATP-hydrolytic V1 complex and the proton translocation V0 complex. The V1 complex consists of three catalytic AB heterodimers that form a heterohexamer, three peripheral stalks each consisting of EG heterodimers, one central rotor including subunits D and F, and the regulatory subunits C and H. The proton translocation complex V0 consists of the proton transport subunit a, a ring of proteolipid subunits c9c'', rotary subunit d, subunits e and f, and the accessory subunits ATP6AP1/Ac45 and ATP6AP2/PRR. Interacts with the V0 complex V-ATPase subunit a4 ATP6V0A4. Interacts with LASS2. Interacts with RNF182; this interaction leads to ubiquitination and degradation via the proteasome pathway.</text>
</comment>
<organism evidence="17 18">
    <name type="scientific">Cnephaeus nilssonii</name>
    <name type="common">Northern bat</name>
    <name type="synonym">Eptesicus nilssonii</name>
    <dbReference type="NCBI Taxonomy" id="3371016"/>
    <lineage>
        <taxon>Eukaryota</taxon>
        <taxon>Metazoa</taxon>
        <taxon>Chordata</taxon>
        <taxon>Craniata</taxon>
        <taxon>Vertebrata</taxon>
        <taxon>Euteleostomi</taxon>
        <taxon>Mammalia</taxon>
        <taxon>Eutheria</taxon>
        <taxon>Laurasiatheria</taxon>
        <taxon>Chiroptera</taxon>
        <taxon>Yangochiroptera</taxon>
        <taxon>Vespertilionidae</taxon>
        <taxon>Cnephaeus</taxon>
    </lineage>
</organism>
<dbReference type="GO" id="GO:0030665">
    <property type="term" value="C:clathrin-coated vesicle membrane"/>
    <property type="evidence" value="ECO:0007669"/>
    <property type="project" value="UniProtKB-SubCell"/>
</dbReference>
<evidence type="ECO:0000256" key="1">
    <source>
        <dbReference type="ARBA" id="ARBA00004644"/>
    </source>
</evidence>
<dbReference type="PRINTS" id="PR00122">
    <property type="entry name" value="VACATPASE"/>
</dbReference>
<name>A0AA40LRK8_CNENI</name>
<evidence type="ECO:0000256" key="7">
    <source>
        <dbReference type="ARBA" id="ARBA00022781"/>
    </source>
</evidence>
<feature type="domain" description="RING-type" evidence="16">
    <location>
        <begin position="10"/>
        <end position="50"/>
    </location>
</feature>
<dbReference type="InterPro" id="IPR002379">
    <property type="entry name" value="ATPase_proteolipid_c-like_dom"/>
</dbReference>